<keyword evidence="2" id="KW-0227">DNA damage</keyword>
<name>A0AAN9IIA6_CROPI</name>
<comment type="subcellular location">
    <subcellularLocation>
        <location evidence="1">Nucleus</location>
    </subcellularLocation>
</comment>
<evidence type="ECO:0000313" key="5">
    <source>
        <dbReference type="EMBL" id="KAK7273416.1"/>
    </source>
</evidence>
<keyword evidence="3" id="KW-0234">DNA repair</keyword>
<dbReference type="InterPro" id="IPR039776">
    <property type="entry name" value="Pds5"/>
</dbReference>
<accession>A0AAN9IIA6</accession>
<keyword evidence="4" id="KW-0539">Nucleus</keyword>
<protein>
    <submittedName>
        <fullName evidence="5">Uncharacterized protein</fullName>
    </submittedName>
</protein>
<evidence type="ECO:0000256" key="4">
    <source>
        <dbReference type="ARBA" id="ARBA00023242"/>
    </source>
</evidence>
<dbReference type="PANTHER" id="PTHR12663:SF69">
    <property type="entry name" value="SISTER CHROMATID COHESION PROTEIN PDS5 HOMOLOG E"/>
    <property type="match status" value="1"/>
</dbReference>
<evidence type="ECO:0000313" key="6">
    <source>
        <dbReference type="Proteomes" id="UP001372338"/>
    </source>
</evidence>
<organism evidence="5 6">
    <name type="scientific">Crotalaria pallida</name>
    <name type="common">Smooth rattlebox</name>
    <name type="synonym">Crotalaria striata</name>
    <dbReference type="NCBI Taxonomy" id="3830"/>
    <lineage>
        <taxon>Eukaryota</taxon>
        <taxon>Viridiplantae</taxon>
        <taxon>Streptophyta</taxon>
        <taxon>Embryophyta</taxon>
        <taxon>Tracheophyta</taxon>
        <taxon>Spermatophyta</taxon>
        <taxon>Magnoliopsida</taxon>
        <taxon>eudicotyledons</taxon>
        <taxon>Gunneridae</taxon>
        <taxon>Pentapetalae</taxon>
        <taxon>rosids</taxon>
        <taxon>fabids</taxon>
        <taxon>Fabales</taxon>
        <taxon>Fabaceae</taxon>
        <taxon>Papilionoideae</taxon>
        <taxon>50 kb inversion clade</taxon>
        <taxon>genistoids sensu lato</taxon>
        <taxon>core genistoids</taxon>
        <taxon>Crotalarieae</taxon>
        <taxon>Crotalaria</taxon>
    </lineage>
</organism>
<dbReference type="Proteomes" id="UP001372338">
    <property type="component" value="Unassembled WGS sequence"/>
</dbReference>
<proteinExistence type="predicted"/>
<dbReference type="PANTHER" id="PTHR12663">
    <property type="entry name" value="ANDROGEN INDUCED INHIBITOR OF PROLIFERATION AS3 / PDS5-RELATED"/>
    <property type="match status" value="1"/>
</dbReference>
<dbReference type="CDD" id="cd20404">
    <property type="entry name" value="Tudor_Agenet_AtEML-like"/>
    <property type="match status" value="1"/>
</dbReference>
<keyword evidence="6" id="KW-1185">Reference proteome</keyword>
<dbReference type="GO" id="GO:0005634">
    <property type="term" value="C:nucleus"/>
    <property type="evidence" value="ECO:0007669"/>
    <property type="project" value="UniProtKB-SubCell"/>
</dbReference>
<evidence type="ECO:0000256" key="3">
    <source>
        <dbReference type="ARBA" id="ARBA00023204"/>
    </source>
</evidence>
<reference evidence="5 6" key="1">
    <citation type="submission" date="2024-01" db="EMBL/GenBank/DDBJ databases">
        <title>The genomes of 5 underutilized Papilionoideae crops provide insights into root nodulation and disease resistanc.</title>
        <authorList>
            <person name="Yuan L."/>
        </authorList>
    </citation>
    <scope>NUCLEOTIDE SEQUENCE [LARGE SCALE GENOMIC DNA]</scope>
    <source>
        <strain evidence="5">ZHUSHIDOU_FW_LH</strain>
        <tissue evidence="5">Leaf</tissue>
    </source>
</reference>
<evidence type="ECO:0000256" key="2">
    <source>
        <dbReference type="ARBA" id="ARBA00022763"/>
    </source>
</evidence>
<dbReference type="GO" id="GO:0006281">
    <property type="term" value="P:DNA repair"/>
    <property type="evidence" value="ECO:0007669"/>
    <property type="project" value="UniProtKB-KW"/>
</dbReference>
<sequence>MDKMFYEGVVESYDPVKRKHKIVYDDDEVEVLNLKRQHWEQIFVDTSPDEIVEASHMDITSTSISKCESAKSAVKSEDSFALDRSGVVDKAIDNGKSTVTEHISKRMKTGSSIKNNKTNDLAKEYYHTVLIFYY</sequence>
<evidence type="ECO:0000256" key="1">
    <source>
        <dbReference type="ARBA" id="ARBA00004123"/>
    </source>
</evidence>
<comment type="caution">
    <text evidence="5">The sequence shown here is derived from an EMBL/GenBank/DDBJ whole genome shotgun (WGS) entry which is preliminary data.</text>
</comment>
<dbReference type="GO" id="GO:0007064">
    <property type="term" value="P:mitotic sister chromatid cohesion"/>
    <property type="evidence" value="ECO:0007669"/>
    <property type="project" value="InterPro"/>
</dbReference>
<gene>
    <name evidence="5" type="ORF">RIF29_14465</name>
</gene>
<dbReference type="GO" id="GO:0000785">
    <property type="term" value="C:chromatin"/>
    <property type="evidence" value="ECO:0007669"/>
    <property type="project" value="TreeGrafter"/>
</dbReference>
<dbReference type="Gene3D" id="2.30.30.140">
    <property type="match status" value="1"/>
</dbReference>
<dbReference type="EMBL" id="JAYWIO010000003">
    <property type="protein sequence ID" value="KAK7273416.1"/>
    <property type="molecule type" value="Genomic_DNA"/>
</dbReference>
<dbReference type="AlphaFoldDB" id="A0AAN9IIA6"/>